<protein>
    <recommendedName>
        <fullName evidence="3">SWIM-type domain-containing protein</fullName>
    </recommendedName>
</protein>
<reference evidence="1 2" key="1">
    <citation type="journal article" date="2012" name="Nat. Biotechnol.">
        <title>Draft genome sequence of pigeonpea (Cajanus cajan), an orphan legume crop of resource-poor farmers.</title>
        <authorList>
            <person name="Varshney R.K."/>
            <person name="Chen W."/>
            <person name="Li Y."/>
            <person name="Bharti A.K."/>
            <person name="Saxena R.K."/>
            <person name="Schlueter J.A."/>
            <person name="Donoghue M.T."/>
            <person name="Azam S."/>
            <person name="Fan G."/>
            <person name="Whaley A.M."/>
            <person name="Farmer A.D."/>
            <person name="Sheridan J."/>
            <person name="Iwata A."/>
            <person name="Tuteja R."/>
            <person name="Penmetsa R.V."/>
            <person name="Wu W."/>
            <person name="Upadhyaya H.D."/>
            <person name="Yang S.P."/>
            <person name="Shah T."/>
            <person name="Saxena K.B."/>
            <person name="Michael T."/>
            <person name="McCombie W.R."/>
            <person name="Yang B."/>
            <person name="Zhang G."/>
            <person name="Yang H."/>
            <person name="Wang J."/>
            <person name="Spillane C."/>
            <person name="Cook D.R."/>
            <person name="May G.D."/>
            <person name="Xu X."/>
            <person name="Jackson S.A."/>
        </authorList>
    </citation>
    <scope>NUCLEOTIDE SEQUENCE [LARGE SCALE GENOMIC DNA]</scope>
    <source>
        <strain evidence="2">cv. Asha</strain>
    </source>
</reference>
<dbReference type="Proteomes" id="UP000075243">
    <property type="component" value="Chromosome 3"/>
</dbReference>
<sequence length="136" mass="16396">MLTYKRCNSLFIQRGKEVDAKLKVDEVYTKIINRAMRDAESKVNSHHVFEFDRCSTHFLVQETINLRKRRHTKNFTIRLHDKWCDYKKFQKLHMPCSHVVVACKHVHHNYKSYIDQVYTLKYVSNVYNELFGKLSN</sequence>
<keyword evidence="2" id="KW-1185">Reference proteome</keyword>
<proteinExistence type="predicted"/>
<gene>
    <name evidence="1" type="ORF">KK1_008626</name>
</gene>
<evidence type="ECO:0000313" key="2">
    <source>
        <dbReference type="Proteomes" id="UP000075243"/>
    </source>
</evidence>
<evidence type="ECO:0008006" key="3">
    <source>
        <dbReference type="Google" id="ProtNLM"/>
    </source>
</evidence>
<dbReference type="Gramene" id="C.cajan_08379.t">
    <property type="protein sequence ID" value="C.cajan_08379.t.cds1"/>
    <property type="gene ID" value="C.cajan_08379"/>
</dbReference>
<evidence type="ECO:0000313" key="1">
    <source>
        <dbReference type="EMBL" id="KYP69436.1"/>
    </source>
</evidence>
<accession>A0A151TR35</accession>
<dbReference type="OMA" id="CSTHFLV"/>
<dbReference type="EMBL" id="CM003605">
    <property type="protein sequence ID" value="KYP69436.1"/>
    <property type="molecule type" value="Genomic_DNA"/>
</dbReference>
<name>A0A151TR35_CAJCA</name>
<organism evidence="1 2">
    <name type="scientific">Cajanus cajan</name>
    <name type="common">Pigeon pea</name>
    <name type="synonym">Cajanus indicus</name>
    <dbReference type="NCBI Taxonomy" id="3821"/>
    <lineage>
        <taxon>Eukaryota</taxon>
        <taxon>Viridiplantae</taxon>
        <taxon>Streptophyta</taxon>
        <taxon>Embryophyta</taxon>
        <taxon>Tracheophyta</taxon>
        <taxon>Spermatophyta</taxon>
        <taxon>Magnoliopsida</taxon>
        <taxon>eudicotyledons</taxon>
        <taxon>Gunneridae</taxon>
        <taxon>Pentapetalae</taxon>
        <taxon>rosids</taxon>
        <taxon>fabids</taxon>
        <taxon>Fabales</taxon>
        <taxon>Fabaceae</taxon>
        <taxon>Papilionoideae</taxon>
        <taxon>50 kb inversion clade</taxon>
        <taxon>NPAAA clade</taxon>
        <taxon>indigoferoid/millettioid clade</taxon>
        <taxon>Phaseoleae</taxon>
        <taxon>Cajanus</taxon>
    </lineage>
</organism>
<dbReference type="AlphaFoldDB" id="A0A151TR35"/>